<dbReference type="GO" id="GO:0003700">
    <property type="term" value="F:DNA-binding transcription factor activity"/>
    <property type="evidence" value="ECO:0007669"/>
    <property type="project" value="InterPro"/>
</dbReference>
<dbReference type="PRINTS" id="PR00032">
    <property type="entry name" value="HTHARAC"/>
</dbReference>
<keyword evidence="1" id="KW-0805">Transcription regulation</keyword>
<sequence>MYGKISISQISAQLHYGKTHVSNVFKKAYGRSIIDYYTYIKVEEAKRLIRERNHSITEIADRLKFDTLQYFSMRFRKYVGMSPREYAKSVKVD</sequence>
<evidence type="ECO:0000256" key="3">
    <source>
        <dbReference type="ARBA" id="ARBA00023163"/>
    </source>
</evidence>
<accession>A0A4R4FH89</accession>
<evidence type="ECO:0000313" key="5">
    <source>
        <dbReference type="EMBL" id="TDA22213.1"/>
    </source>
</evidence>
<feature type="domain" description="HTH araC/xylS-type" evidence="4">
    <location>
        <begin position="1"/>
        <end position="89"/>
    </location>
</feature>
<dbReference type="RefSeq" id="WP_132277043.1">
    <property type="nucleotide sequence ID" value="NZ_JAOBST010000023.1"/>
</dbReference>
<dbReference type="Proteomes" id="UP000295710">
    <property type="component" value="Unassembled WGS sequence"/>
</dbReference>
<reference evidence="5 6" key="1">
    <citation type="journal article" date="2016" name="Nat. Microbiol.">
        <title>The Mouse Intestinal Bacterial Collection (miBC) provides host-specific insight into cultured diversity and functional potential of the gut microbiota.</title>
        <authorList>
            <person name="Lagkouvardos I."/>
            <person name="Pukall R."/>
            <person name="Abt B."/>
            <person name="Foesel B.U."/>
            <person name="Meier-Kolthoff J.P."/>
            <person name="Kumar N."/>
            <person name="Bresciani A."/>
            <person name="Martinez I."/>
            <person name="Just S."/>
            <person name="Ziegler C."/>
            <person name="Brugiroux S."/>
            <person name="Garzetti D."/>
            <person name="Wenning M."/>
            <person name="Bui T.P."/>
            <person name="Wang J."/>
            <person name="Hugenholtz F."/>
            <person name="Plugge C.M."/>
            <person name="Peterson D.A."/>
            <person name="Hornef M.W."/>
            <person name="Baines J.F."/>
            <person name="Smidt H."/>
            <person name="Walter J."/>
            <person name="Kristiansen K."/>
            <person name="Nielsen H.B."/>
            <person name="Haller D."/>
            <person name="Overmann J."/>
            <person name="Stecher B."/>
            <person name="Clavel T."/>
        </authorList>
    </citation>
    <scope>NUCLEOTIDE SEQUENCE [LARGE SCALE GENOMIC DNA]</scope>
    <source>
        <strain evidence="5 6">DSM 28560</strain>
    </source>
</reference>
<keyword evidence="3" id="KW-0804">Transcription</keyword>
<evidence type="ECO:0000313" key="6">
    <source>
        <dbReference type="Proteomes" id="UP000295710"/>
    </source>
</evidence>
<organism evidence="5 6">
    <name type="scientific">Extibacter muris</name>
    <dbReference type="NCBI Taxonomy" id="1796622"/>
    <lineage>
        <taxon>Bacteria</taxon>
        <taxon>Bacillati</taxon>
        <taxon>Bacillota</taxon>
        <taxon>Clostridia</taxon>
        <taxon>Lachnospirales</taxon>
        <taxon>Lachnospiraceae</taxon>
        <taxon>Extibacter</taxon>
    </lineage>
</organism>
<dbReference type="Gene3D" id="1.10.10.60">
    <property type="entry name" value="Homeodomain-like"/>
    <property type="match status" value="2"/>
</dbReference>
<protein>
    <submittedName>
        <fullName evidence="5">AraC family transcriptional regulator</fullName>
    </submittedName>
</protein>
<proteinExistence type="predicted"/>
<dbReference type="SUPFAM" id="SSF46689">
    <property type="entry name" value="Homeodomain-like"/>
    <property type="match status" value="1"/>
</dbReference>
<dbReference type="PANTHER" id="PTHR43280">
    <property type="entry name" value="ARAC-FAMILY TRANSCRIPTIONAL REGULATOR"/>
    <property type="match status" value="1"/>
</dbReference>
<dbReference type="PANTHER" id="PTHR43280:SF28">
    <property type="entry name" value="HTH-TYPE TRANSCRIPTIONAL ACTIVATOR RHAS"/>
    <property type="match status" value="1"/>
</dbReference>
<dbReference type="InterPro" id="IPR018060">
    <property type="entry name" value="HTH_AraC"/>
</dbReference>
<dbReference type="InterPro" id="IPR009057">
    <property type="entry name" value="Homeodomain-like_sf"/>
</dbReference>
<dbReference type="Pfam" id="PF12833">
    <property type="entry name" value="HTH_18"/>
    <property type="match status" value="1"/>
</dbReference>
<evidence type="ECO:0000259" key="4">
    <source>
        <dbReference type="PROSITE" id="PS01124"/>
    </source>
</evidence>
<dbReference type="EMBL" id="SMMX01000005">
    <property type="protein sequence ID" value="TDA22213.1"/>
    <property type="molecule type" value="Genomic_DNA"/>
</dbReference>
<evidence type="ECO:0000256" key="1">
    <source>
        <dbReference type="ARBA" id="ARBA00023015"/>
    </source>
</evidence>
<name>A0A4R4FH89_9FIRM</name>
<evidence type="ECO:0000256" key="2">
    <source>
        <dbReference type="ARBA" id="ARBA00023125"/>
    </source>
</evidence>
<dbReference type="PROSITE" id="PS01124">
    <property type="entry name" value="HTH_ARAC_FAMILY_2"/>
    <property type="match status" value="1"/>
</dbReference>
<keyword evidence="2" id="KW-0238">DNA-binding</keyword>
<dbReference type="AlphaFoldDB" id="A0A4R4FH89"/>
<dbReference type="GO" id="GO:0043565">
    <property type="term" value="F:sequence-specific DNA binding"/>
    <property type="evidence" value="ECO:0007669"/>
    <property type="project" value="InterPro"/>
</dbReference>
<gene>
    <name evidence="5" type="ORF">E1963_07435</name>
</gene>
<keyword evidence="6" id="KW-1185">Reference proteome</keyword>
<dbReference type="SMART" id="SM00342">
    <property type="entry name" value="HTH_ARAC"/>
    <property type="match status" value="1"/>
</dbReference>
<dbReference type="InterPro" id="IPR020449">
    <property type="entry name" value="Tscrpt_reg_AraC-type_HTH"/>
</dbReference>
<comment type="caution">
    <text evidence="5">The sequence shown here is derived from an EMBL/GenBank/DDBJ whole genome shotgun (WGS) entry which is preliminary data.</text>
</comment>